<dbReference type="CDD" id="cd07363">
    <property type="entry name" value="45_DOPA_Dioxygenase"/>
    <property type="match status" value="1"/>
</dbReference>
<dbReference type="PIRSF" id="PIRSF006157">
    <property type="entry name" value="Doxgns_DODA"/>
    <property type="match status" value="1"/>
</dbReference>
<reference evidence="7" key="1">
    <citation type="submission" date="2020-10" db="EMBL/GenBank/DDBJ databases">
        <authorList>
            <person name="Castelo-Branco R."/>
            <person name="Eusebio N."/>
            <person name="Adriana R."/>
            <person name="Vieira A."/>
            <person name="Brugerolle De Fraissinette N."/>
            <person name="Rezende De Castro R."/>
            <person name="Schneider M.P."/>
            <person name="Vasconcelos V."/>
            <person name="Leao P.N."/>
        </authorList>
    </citation>
    <scope>NUCLEOTIDE SEQUENCE</scope>
    <source>
        <strain evidence="7">LEGE 11480</strain>
    </source>
</reference>
<proteinExistence type="inferred from homology"/>
<evidence type="ECO:0000313" key="7">
    <source>
        <dbReference type="EMBL" id="MBE9029427.1"/>
    </source>
</evidence>
<organism evidence="7 8">
    <name type="scientific">Romeriopsis navalis LEGE 11480</name>
    <dbReference type="NCBI Taxonomy" id="2777977"/>
    <lineage>
        <taxon>Bacteria</taxon>
        <taxon>Bacillati</taxon>
        <taxon>Cyanobacteriota</taxon>
        <taxon>Cyanophyceae</taxon>
        <taxon>Leptolyngbyales</taxon>
        <taxon>Leptolyngbyaceae</taxon>
        <taxon>Romeriopsis</taxon>
        <taxon>Romeriopsis navalis</taxon>
    </lineage>
</organism>
<name>A0A928VKP4_9CYAN</name>
<dbReference type="GO" id="GO:0008270">
    <property type="term" value="F:zinc ion binding"/>
    <property type="evidence" value="ECO:0007669"/>
    <property type="project" value="InterPro"/>
</dbReference>
<dbReference type="GO" id="GO:0016702">
    <property type="term" value="F:oxidoreductase activity, acting on single donors with incorporation of molecular oxygen, incorporation of two atoms of oxygen"/>
    <property type="evidence" value="ECO:0007669"/>
    <property type="project" value="UniProtKB-ARBA"/>
</dbReference>
<sequence length="259" mass="29085">MNHLPTLFLSHGAPDLAIHQGATQDFLQVLPEAFPRPKAILVISAHWHSRTTMVSGMTNPATIHDFSGFASELYAMQYKAPGSPQLAIQIQTLLEQSQIPCRINPDRGLDHGAWVPLMLMYPAADIPIVQLSINYEQTPEYHWKIGQAIAILRHQGVLIIGSGSMTHNLAHMADDYDTNAPHWVKQFDQWMQDSITQLDRQRLINYRRDAPYAAENHPTEEHLLPLFVVIGAAGKSANARQIHQNYTYSVLSMAAYAFN</sequence>
<comment type="similarity">
    <text evidence="2">Belongs to the DODA-type extradiol aromatic ring-opening dioxygenase family.</text>
</comment>
<evidence type="ECO:0000256" key="4">
    <source>
        <dbReference type="ARBA" id="ARBA00022833"/>
    </source>
</evidence>
<feature type="domain" description="Extradiol ring-cleavage dioxygenase class III enzyme subunit B" evidence="6">
    <location>
        <begin position="2"/>
        <end position="258"/>
    </location>
</feature>
<evidence type="ECO:0000313" key="8">
    <source>
        <dbReference type="Proteomes" id="UP000625316"/>
    </source>
</evidence>
<evidence type="ECO:0000256" key="2">
    <source>
        <dbReference type="ARBA" id="ARBA00007581"/>
    </source>
</evidence>
<accession>A0A928VKP4</accession>
<protein>
    <submittedName>
        <fullName evidence="7">Dioxygenase</fullName>
    </submittedName>
</protein>
<comment type="cofactor">
    <cofactor evidence="1">
        <name>Zn(2+)</name>
        <dbReference type="ChEBI" id="CHEBI:29105"/>
    </cofactor>
</comment>
<dbReference type="Gene3D" id="3.40.830.10">
    <property type="entry name" value="LigB-like"/>
    <property type="match status" value="1"/>
</dbReference>
<keyword evidence="7" id="KW-0223">Dioxygenase</keyword>
<dbReference type="PANTHER" id="PTHR30096">
    <property type="entry name" value="4,5-DOPA DIOXYGENASE EXTRADIOL-LIKE PROTEIN"/>
    <property type="match status" value="1"/>
</dbReference>
<dbReference type="InterPro" id="IPR004183">
    <property type="entry name" value="Xdiol_dOase_suB"/>
</dbReference>
<gene>
    <name evidence="7" type="ORF">IQ266_06575</name>
</gene>
<dbReference type="GO" id="GO:0008198">
    <property type="term" value="F:ferrous iron binding"/>
    <property type="evidence" value="ECO:0007669"/>
    <property type="project" value="InterPro"/>
</dbReference>
<dbReference type="AlphaFoldDB" id="A0A928VKP4"/>
<dbReference type="Proteomes" id="UP000625316">
    <property type="component" value="Unassembled WGS sequence"/>
</dbReference>
<dbReference type="InterPro" id="IPR014436">
    <property type="entry name" value="Extradiol_dOase_DODA"/>
</dbReference>
<keyword evidence="8" id="KW-1185">Reference proteome</keyword>
<comment type="caution">
    <text evidence="7">The sequence shown here is derived from an EMBL/GenBank/DDBJ whole genome shotgun (WGS) entry which is preliminary data.</text>
</comment>
<dbReference type="EMBL" id="JADEXQ010000016">
    <property type="protein sequence ID" value="MBE9029427.1"/>
    <property type="molecule type" value="Genomic_DNA"/>
</dbReference>
<keyword evidence="3" id="KW-0479">Metal-binding</keyword>
<dbReference type="RefSeq" id="WP_264324246.1">
    <property type="nucleotide sequence ID" value="NZ_JADEXQ010000016.1"/>
</dbReference>
<evidence type="ECO:0000256" key="5">
    <source>
        <dbReference type="ARBA" id="ARBA00023002"/>
    </source>
</evidence>
<evidence type="ECO:0000259" key="6">
    <source>
        <dbReference type="Pfam" id="PF02900"/>
    </source>
</evidence>
<evidence type="ECO:0000256" key="1">
    <source>
        <dbReference type="ARBA" id="ARBA00001947"/>
    </source>
</evidence>
<evidence type="ECO:0000256" key="3">
    <source>
        <dbReference type="ARBA" id="ARBA00022723"/>
    </source>
</evidence>
<dbReference type="SUPFAM" id="SSF53213">
    <property type="entry name" value="LigB-like"/>
    <property type="match status" value="1"/>
</dbReference>
<dbReference type="Pfam" id="PF02900">
    <property type="entry name" value="LigB"/>
    <property type="match status" value="1"/>
</dbReference>
<dbReference type="PANTHER" id="PTHR30096:SF0">
    <property type="entry name" value="4,5-DOPA DIOXYGENASE EXTRADIOL-LIKE PROTEIN"/>
    <property type="match status" value="1"/>
</dbReference>
<keyword evidence="4" id="KW-0862">Zinc</keyword>
<keyword evidence="5" id="KW-0560">Oxidoreductase</keyword>